<dbReference type="RefSeq" id="WP_160911080.1">
    <property type="nucleotide sequence ID" value="NZ_WMEZ01000001.1"/>
</dbReference>
<keyword evidence="1" id="KW-1133">Transmembrane helix</keyword>
<evidence type="ECO:0008006" key="4">
    <source>
        <dbReference type="Google" id="ProtNLM"/>
    </source>
</evidence>
<sequence>MTNHTREKSIFHNVHGIVFPWVLIFCFLLLIVTFTTINQYKNHLLLVKSHQASVVKQHILDTSRMKLDAELEALPIEQMQYSSAFHTPDGESVADCTREEDKWVCLWNITPVVNGHQSQVRTFQSP</sequence>
<protein>
    <recommendedName>
        <fullName evidence="4">Competence protein ComG</fullName>
    </recommendedName>
</protein>
<evidence type="ECO:0000256" key="1">
    <source>
        <dbReference type="SAM" id="Phobius"/>
    </source>
</evidence>
<proteinExistence type="predicted"/>
<comment type="caution">
    <text evidence="2">The sequence shown here is derived from an EMBL/GenBank/DDBJ whole genome shotgun (WGS) entry which is preliminary data.</text>
</comment>
<name>A0A845DZ79_9BACI</name>
<dbReference type="OrthoDB" id="2971633at2"/>
<evidence type="ECO:0000313" key="3">
    <source>
        <dbReference type="Proteomes" id="UP000447393"/>
    </source>
</evidence>
<organism evidence="2 3">
    <name type="scientific">Halobacillus litoralis</name>
    <dbReference type="NCBI Taxonomy" id="45668"/>
    <lineage>
        <taxon>Bacteria</taxon>
        <taxon>Bacillati</taxon>
        <taxon>Bacillota</taxon>
        <taxon>Bacilli</taxon>
        <taxon>Bacillales</taxon>
        <taxon>Bacillaceae</taxon>
        <taxon>Halobacillus</taxon>
    </lineage>
</organism>
<dbReference type="Proteomes" id="UP000447393">
    <property type="component" value="Unassembled WGS sequence"/>
</dbReference>
<keyword evidence="1" id="KW-0812">Transmembrane</keyword>
<dbReference type="AlphaFoldDB" id="A0A845DZ79"/>
<evidence type="ECO:0000313" key="2">
    <source>
        <dbReference type="EMBL" id="MYL47972.1"/>
    </source>
</evidence>
<dbReference type="EMBL" id="WMEZ01000001">
    <property type="protein sequence ID" value="MYL47972.1"/>
    <property type="molecule type" value="Genomic_DNA"/>
</dbReference>
<feature type="transmembrane region" description="Helical" evidence="1">
    <location>
        <begin position="17"/>
        <end position="37"/>
    </location>
</feature>
<keyword evidence="1" id="KW-0472">Membrane</keyword>
<reference evidence="2 3" key="1">
    <citation type="submission" date="2019-11" db="EMBL/GenBank/DDBJ databases">
        <title>Genome sequences of 17 halophilic strains isolated from different environments.</title>
        <authorList>
            <person name="Furrow R.E."/>
        </authorList>
    </citation>
    <scope>NUCLEOTIDE SEQUENCE [LARGE SCALE GENOMIC DNA]</scope>
    <source>
        <strain evidence="2 3">22505_10_Sand</strain>
    </source>
</reference>
<gene>
    <name evidence="2" type="ORF">GLV98_00685</name>
</gene>
<accession>A0A845DZ79</accession>